<accession>A0A918GWH9</accession>
<sequence length="292" mass="30127">MHGDHDDPQGTPDTEPLSVESIRESFQKVLDALDAARADLYRSDPWGLRDGQGRGAPSGAAPGAEAEAGTKAHAQADADRPGARARSTFEDLIFFRREVAWGAGDAPAPASPPVPVEPLWARNAPAPEPSSAARPETGCTPEAPAWPEEIRVTAGAARGWGPWRGAPGRRRRPPLGRRGQLAGVCGVGAVGGLIVASSLLADGRLVPGGPVPSVQPDRPLPVGTDAGPAGAPRGWGAPADRIRVVSPGTDGGAGGRYTVEVRVAEARFQDPAAQAGAGASPVRPQGPEREWW</sequence>
<feature type="region of interest" description="Disordered" evidence="1">
    <location>
        <begin position="268"/>
        <end position="292"/>
    </location>
</feature>
<proteinExistence type="predicted"/>
<feature type="compositionally biased region" description="Basic and acidic residues" evidence="1">
    <location>
        <begin position="68"/>
        <end position="84"/>
    </location>
</feature>
<evidence type="ECO:0000256" key="1">
    <source>
        <dbReference type="SAM" id="MobiDB-lite"/>
    </source>
</evidence>
<feature type="region of interest" description="Disordered" evidence="1">
    <location>
        <begin position="124"/>
        <end position="143"/>
    </location>
</feature>
<name>A0A918GWH9_9ACTN</name>
<organism evidence="2 3">
    <name type="scientific">Streptomyces purpureus</name>
    <dbReference type="NCBI Taxonomy" id="1951"/>
    <lineage>
        <taxon>Bacteria</taxon>
        <taxon>Bacillati</taxon>
        <taxon>Actinomycetota</taxon>
        <taxon>Actinomycetes</taxon>
        <taxon>Kitasatosporales</taxon>
        <taxon>Streptomycetaceae</taxon>
        <taxon>Streptomyces</taxon>
    </lineage>
</organism>
<gene>
    <name evidence="2" type="ORF">GCM10014713_03350</name>
</gene>
<feature type="compositionally biased region" description="Low complexity" evidence="1">
    <location>
        <begin position="55"/>
        <end position="67"/>
    </location>
</feature>
<dbReference type="RefSeq" id="WP_028798206.1">
    <property type="nucleotide sequence ID" value="NZ_BMQQ01000001.1"/>
</dbReference>
<comment type="caution">
    <text evidence="2">The sequence shown here is derived from an EMBL/GenBank/DDBJ whole genome shotgun (WGS) entry which is preliminary data.</text>
</comment>
<evidence type="ECO:0000313" key="3">
    <source>
        <dbReference type="Proteomes" id="UP000619486"/>
    </source>
</evidence>
<evidence type="ECO:0000313" key="2">
    <source>
        <dbReference type="EMBL" id="GGT14085.1"/>
    </source>
</evidence>
<dbReference type="EMBL" id="BMQQ01000001">
    <property type="protein sequence ID" value="GGT14085.1"/>
    <property type="molecule type" value="Genomic_DNA"/>
</dbReference>
<feature type="region of interest" description="Disordered" evidence="1">
    <location>
        <begin position="43"/>
        <end position="84"/>
    </location>
</feature>
<dbReference type="AlphaFoldDB" id="A0A918GWH9"/>
<feature type="compositionally biased region" description="Low complexity" evidence="1">
    <location>
        <begin position="124"/>
        <end position="136"/>
    </location>
</feature>
<protein>
    <submittedName>
        <fullName evidence="2">Uncharacterized protein</fullName>
    </submittedName>
</protein>
<feature type="region of interest" description="Disordered" evidence="1">
    <location>
        <begin position="1"/>
        <end position="21"/>
    </location>
</feature>
<keyword evidence="3" id="KW-1185">Reference proteome</keyword>
<reference evidence="2" key="1">
    <citation type="journal article" date="2014" name="Int. J. Syst. Evol. Microbiol.">
        <title>Complete genome sequence of Corynebacterium casei LMG S-19264T (=DSM 44701T), isolated from a smear-ripened cheese.</title>
        <authorList>
            <consortium name="US DOE Joint Genome Institute (JGI-PGF)"/>
            <person name="Walter F."/>
            <person name="Albersmeier A."/>
            <person name="Kalinowski J."/>
            <person name="Ruckert C."/>
        </authorList>
    </citation>
    <scope>NUCLEOTIDE SEQUENCE</scope>
    <source>
        <strain evidence="2">JCM 3172</strain>
    </source>
</reference>
<reference evidence="2" key="2">
    <citation type="submission" date="2020-09" db="EMBL/GenBank/DDBJ databases">
        <authorList>
            <person name="Sun Q."/>
            <person name="Ohkuma M."/>
        </authorList>
    </citation>
    <scope>NUCLEOTIDE SEQUENCE</scope>
    <source>
        <strain evidence="2">JCM 3172</strain>
    </source>
</reference>
<dbReference type="Proteomes" id="UP000619486">
    <property type="component" value="Unassembled WGS sequence"/>
</dbReference>